<evidence type="ECO:0000313" key="3">
    <source>
        <dbReference type="Proteomes" id="UP000322234"/>
    </source>
</evidence>
<evidence type="ECO:0000256" key="1">
    <source>
        <dbReference type="SAM" id="SignalP"/>
    </source>
</evidence>
<reference evidence="2" key="1">
    <citation type="submission" date="2019-10" db="EMBL/GenBank/DDBJ databases">
        <title>The sequence and de novo assembly of the wild yak genome.</title>
        <authorList>
            <person name="Liu Y."/>
        </authorList>
    </citation>
    <scope>NUCLEOTIDE SEQUENCE [LARGE SCALE GENOMIC DNA]</scope>
    <source>
        <strain evidence="2">WY2019</strain>
    </source>
</reference>
<protein>
    <submittedName>
        <fullName evidence="2">Uncharacterized protein</fullName>
    </submittedName>
</protein>
<dbReference type="AlphaFoldDB" id="A0A6B0RPC7"/>
<dbReference type="Proteomes" id="UP000322234">
    <property type="component" value="Unassembled WGS sequence"/>
</dbReference>
<accession>A0A6B0RPC7</accession>
<comment type="caution">
    <text evidence="2">The sequence shown here is derived from an EMBL/GenBank/DDBJ whole genome shotgun (WGS) entry which is preliminary data.</text>
</comment>
<sequence length="80" mass="8507">MPRKRAVWEGFLSLFLPPSFLNALQISHAAECPKDVSSAKTAAFSCPLGQWDAVAKRLGAQGLHLPLAFAKQLCSEPGAG</sequence>
<gene>
    <name evidence="2" type="ORF">E5288_WYG019812</name>
</gene>
<feature type="chain" id="PRO_5025420394" evidence="1">
    <location>
        <begin position="24"/>
        <end position="80"/>
    </location>
</feature>
<keyword evidence="1" id="KW-0732">Signal</keyword>
<evidence type="ECO:0000313" key="2">
    <source>
        <dbReference type="EMBL" id="MXQ91988.1"/>
    </source>
</evidence>
<proteinExistence type="predicted"/>
<feature type="signal peptide" evidence="1">
    <location>
        <begin position="1"/>
        <end position="23"/>
    </location>
</feature>
<name>A0A6B0RPC7_9CETA</name>
<dbReference type="EMBL" id="VBQZ03000077">
    <property type="protein sequence ID" value="MXQ91988.1"/>
    <property type="molecule type" value="Genomic_DNA"/>
</dbReference>
<organism evidence="2 3">
    <name type="scientific">Bos mutus</name>
    <name type="common">wild yak</name>
    <dbReference type="NCBI Taxonomy" id="72004"/>
    <lineage>
        <taxon>Eukaryota</taxon>
        <taxon>Metazoa</taxon>
        <taxon>Chordata</taxon>
        <taxon>Craniata</taxon>
        <taxon>Vertebrata</taxon>
        <taxon>Euteleostomi</taxon>
        <taxon>Mammalia</taxon>
        <taxon>Eutheria</taxon>
        <taxon>Laurasiatheria</taxon>
        <taxon>Artiodactyla</taxon>
        <taxon>Ruminantia</taxon>
        <taxon>Pecora</taxon>
        <taxon>Bovidae</taxon>
        <taxon>Bovinae</taxon>
        <taxon>Bos</taxon>
    </lineage>
</organism>
<keyword evidence="3" id="KW-1185">Reference proteome</keyword>